<accession>A0A448X105</accession>
<reference evidence="1" key="1">
    <citation type="submission" date="2018-11" db="EMBL/GenBank/DDBJ databases">
        <authorList>
            <consortium name="Pathogen Informatics"/>
        </authorList>
    </citation>
    <scope>NUCLEOTIDE SEQUENCE</scope>
</reference>
<keyword evidence="2" id="KW-1185">Reference proteome</keyword>
<comment type="caution">
    <text evidence="1">The sequence shown here is derived from an EMBL/GenBank/DDBJ whole genome shotgun (WGS) entry which is preliminary data.</text>
</comment>
<dbReference type="AlphaFoldDB" id="A0A448X105"/>
<sequence>MDVAEGHLKLEIILPGVNVIKKTLRNEDPAAPNGTFADGLWHSVDLSIYPDTVDMKVDNRQYTVLQKFTQQVSVDGTRSLNSRITRLQIGVSDSMAFARIR</sequence>
<evidence type="ECO:0000313" key="2">
    <source>
        <dbReference type="Proteomes" id="UP000784294"/>
    </source>
</evidence>
<proteinExistence type="predicted"/>
<protein>
    <submittedName>
        <fullName evidence="1">Uncharacterized protein</fullName>
    </submittedName>
</protein>
<gene>
    <name evidence="1" type="ORF">PXEA_LOCUS18683</name>
</gene>
<organism evidence="1 2">
    <name type="scientific">Protopolystoma xenopodis</name>
    <dbReference type="NCBI Taxonomy" id="117903"/>
    <lineage>
        <taxon>Eukaryota</taxon>
        <taxon>Metazoa</taxon>
        <taxon>Spiralia</taxon>
        <taxon>Lophotrochozoa</taxon>
        <taxon>Platyhelminthes</taxon>
        <taxon>Monogenea</taxon>
        <taxon>Polyopisthocotylea</taxon>
        <taxon>Polystomatidea</taxon>
        <taxon>Polystomatidae</taxon>
        <taxon>Protopolystoma</taxon>
    </lineage>
</organism>
<name>A0A448X105_9PLAT</name>
<dbReference type="EMBL" id="CAAALY010072541">
    <property type="protein sequence ID" value="VEL25243.1"/>
    <property type="molecule type" value="Genomic_DNA"/>
</dbReference>
<dbReference type="Proteomes" id="UP000784294">
    <property type="component" value="Unassembled WGS sequence"/>
</dbReference>
<dbReference type="Gene3D" id="2.60.120.200">
    <property type="match status" value="1"/>
</dbReference>
<evidence type="ECO:0000313" key="1">
    <source>
        <dbReference type="EMBL" id="VEL25243.1"/>
    </source>
</evidence>